<evidence type="ECO:0000313" key="4">
    <source>
        <dbReference type="Proteomes" id="UP000235672"/>
    </source>
</evidence>
<evidence type="ECO:0000313" key="3">
    <source>
        <dbReference type="EMBL" id="PMD21671.1"/>
    </source>
</evidence>
<keyword evidence="2" id="KW-0472">Membrane</keyword>
<organism evidence="3 4">
    <name type="scientific">Hyaloscypha hepaticicola</name>
    <dbReference type="NCBI Taxonomy" id="2082293"/>
    <lineage>
        <taxon>Eukaryota</taxon>
        <taxon>Fungi</taxon>
        <taxon>Dikarya</taxon>
        <taxon>Ascomycota</taxon>
        <taxon>Pezizomycotina</taxon>
        <taxon>Leotiomycetes</taxon>
        <taxon>Helotiales</taxon>
        <taxon>Hyaloscyphaceae</taxon>
        <taxon>Hyaloscypha</taxon>
    </lineage>
</organism>
<reference evidence="3 4" key="1">
    <citation type="submission" date="2016-05" db="EMBL/GenBank/DDBJ databases">
        <title>A degradative enzymes factory behind the ericoid mycorrhizal symbiosis.</title>
        <authorList>
            <consortium name="DOE Joint Genome Institute"/>
            <person name="Martino E."/>
            <person name="Morin E."/>
            <person name="Grelet G."/>
            <person name="Kuo A."/>
            <person name="Kohler A."/>
            <person name="Daghino S."/>
            <person name="Barry K."/>
            <person name="Choi C."/>
            <person name="Cichocki N."/>
            <person name="Clum A."/>
            <person name="Copeland A."/>
            <person name="Hainaut M."/>
            <person name="Haridas S."/>
            <person name="Labutti K."/>
            <person name="Lindquist E."/>
            <person name="Lipzen A."/>
            <person name="Khouja H.-R."/>
            <person name="Murat C."/>
            <person name="Ohm R."/>
            <person name="Olson A."/>
            <person name="Spatafora J."/>
            <person name="Veneault-Fourrey C."/>
            <person name="Henrissat B."/>
            <person name="Grigoriev I."/>
            <person name="Martin F."/>
            <person name="Perotto S."/>
        </authorList>
    </citation>
    <scope>NUCLEOTIDE SEQUENCE [LARGE SCALE GENOMIC DNA]</scope>
    <source>
        <strain evidence="3 4">UAMH 7357</strain>
    </source>
</reference>
<name>A0A2J6Q605_9HELO</name>
<dbReference type="AlphaFoldDB" id="A0A2J6Q605"/>
<accession>A0A2J6Q605</accession>
<gene>
    <name evidence="3" type="ORF">NA56DRAFT_703313</name>
</gene>
<keyword evidence="2" id="KW-0812">Transmembrane</keyword>
<keyword evidence="2" id="KW-1133">Transmembrane helix</keyword>
<evidence type="ECO:0000256" key="2">
    <source>
        <dbReference type="SAM" id="Phobius"/>
    </source>
</evidence>
<protein>
    <submittedName>
        <fullName evidence="3">Uncharacterized protein</fullName>
    </submittedName>
</protein>
<keyword evidence="4" id="KW-1185">Reference proteome</keyword>
<sequence>MSHRRSSTATWDGYQLTDVDEVPEAYKLYKNRILRPLPQDPDPNRFADGAGSTSSGFGTMHNKDEEMKWGWSWDKREVWGGTGMVIVVVLSTEGLGIIYEFLELLSDEERQDQIGAFPHLSQHQMHHETPE</sequence>
<dbReference type="EMBL" id="KZ613480">
    <property type="protein sequence ID" value="PMD21671.1"/>
    <property type="molecule type" value="Genomic_DNA"/>
</dbReference>
<evidence type="ECO:0000256" key="1">
    <source>
        <dbReference type="SAM" id="MobiDB-lite"/>
    </source>
</evidence>
<feature type="region of interest" description="Disordered" evidence="1">
    <location>
        <begin position="39"/>
        <end position="61"/>
    </location>
</feature>
<dbReference type="Proteomes" id="UP000235672">
    <property type="component" value="Unassembled WGS sequence"/>
</dbReference>
<feature type="transmembrane region" description="Helical" evidence="2">
    <location>
        <begin position="78"/>
        <end position="99"/>
    </location>
</feature>
<proteinExistence type="predicted"/>